<accession>A0ACC2XSH3</accession>
<dbReference type="Proteomes" id="UP001234202">
    <property type="component" value="Unassembled WGS sequence"/>
</dbReference>
<gene>
    <name evidence="1" type="ORF">QFC24_002062</name>
</gene>
<sequence length="701" mass="77428">MAQLPVRLATAPRPWLSLSKPATPPYSAPPTCDETRSQHFLPPASALLKPTSSTSFSGNHDLVNVAPTGIKRYQSMDQPRYTSWRHFSEFNSQTTLDNDPVVLGHANAARHQISYGKTSGRPIQSPVPNDRSPSPTFVDVPHPNALPYVVVSNERVHFPPSCSALPAWGPSSELGARHRLLGDTHGFQWDSGSGNATKRPAELEFWKNDQGHGQGDKNINNLRSRPAADFIECDNSEMTDACGGHTDTRSYDHHSKSCLFSCPGFLRPLPSPISFEGPTEVDHETPSRRIAVSAYLPLTSHICRSNSVHPSSRPLPQLRTPPYGIQTSHVRDLPRYSPLDTPGAIGKGDTFYRMTNKALPPIQTVLDCIESGSHQSDVDDSKDDPWNDQHCFTYLSYPSPSSSLNAAKFATPPIDSFVPNVHDDEFYRTAQEIQQWDERTQPHAQAEQTSATQQKYTDGPPVVDATSIPKSWALHDHPRLVNQVWHKRSTPSSYTSSDIERASSVESQFGLEGPYEVEPETTIFLGDFCATSPRSSSLVSADARSSLPVYSPSEYGASSTSFSSAKSFRRCSTLGQTTQEEQLPKARRRLVLKRPASVAASSSDESDSSGSDYEASVMRSTNTLANATMTKIRKQGASQKRNKAPEGAHKKKHSRRSVQRKTSLGASKTRSFQCDYCSMAFHRRHDMKVSRRDVEIKGHKC</sequence>
<comment type="caution">
    <text evidence="1">The sequence shown here is derived from an EMBL/GenBank/DDBJ whole genome shotgun (WGS) entry which is preliminary data.</text>
</comment>
<organism evidence="1 2">
    <name type="scientific">Naganishia onofrii</name>
    <dbReference type="NCBI Taxonomy" id="1851511"/>
    <lineage>
        <taxon>Eukaryota</taxon>
        <taxon>Fungi</taxon>
        <taxon>Dikarya</taxon>
        <taxon>Basidiomycota</taxon>
        <taxon>Agaricomycotina</taxon>
        <taxon>Tremellomycetes</taxon>
        <taxon>Filobasidiales</taxon>
        <taxon>Filobasidiaceae</taxon>
        <taxon>Naganishia</taxon>
    </lineage>
</organism>
<proteinExistence type="predicted"/>
<keyword evidence="2" id="KW-1185">Reference proteome</keyword>
<reference evidence="1" key="1">
    <citation type="submission" date="2023-04" db="EMBL/GenBank/DDBJ databases">
        <title>Draft Genome sequencing of Naganishia species isolated from polar environments using Oxford Nanopore Technology.</title>
        <authorList>
            <person name="Leo P."/>
            <person name="Venkateswaran K."/>
        </authorList>
    </citation>
    <scope>NUCLEOTIDE SEQUENCE</scope>
    <source>
        <strain evidence="1">DBVPG 5303</strain>
    </source>
</reference>
<name>A0ACC2XSH3_9TREE</name>
<protein>
    <submittedName>
        <fullName evidence="1">Uncharacterized protein</fullName>
    </submittedName>
</protein>
<evidence type="ECO:0000313" key="2">
    <source>
        <dbReference type="Proteomes" id="UP001234202"/>
    </source>
</evidence>
<evidence type="ECO:0000313" key="1">
    <source>
        <dbReference type="EMBL" id="KAJ9126329.1"/>
    </source>
</evidence>
<dbReference type="EMBL" id="JASBWV010000005">
    <property type="protein sequence ID" value="KAJ9126329.1"/>
    <property type="molecule type" value="Genomic_DNA"/>
</dbReference>